<evidence type="ECO:0000259" key="2">
    <source>
        <dbReference type="Pfam" id="PF04015"/>
    </source>
</evidence>
<sequence>MVKKISRRQFLLSLLGAGAAGLTWSKTKGVPFSVESAGGNTVYLPFISKASPTPPPGTGHGVVHVHHSSVSTWNGNSGDYWNYVNQAKTSQMVEQGLIQLTGKSTAAAAWRARLPNYQAGQGIAIKVNFNNTISSGCSAAPTAINALPQVVNAVIAGLKSMGVAESDIWIYDGVSRTIPNYFYNIVHTPYPGVKFYDKCHTPVTYNSTDASATVSFSPPAGVPQPAAEKIADVLVNARYLINMPILKNHSCAGITLGFKNHFGTINNPGGLHSHVFYEDSCGGGAYSNYSPLVDIYKNANIRNKTVLTIGDGIFGALGAEDARPSFWTTFNDQVPQSLFFAADPVAIDSVMADFLRAEWGYPTGSDRYLQFAENAGLGVYEQGDPWGGGYSQIDYYKVNLS</sequence>
<keyword evidence="4" id="KW-1185">Reference proteome</keyword>
<dbReference type="InterPro" id="IPR007160">
    <property type="entry name" value="DUF362"/>
</dbReference>
<dbReference type="InterPro" id="IPR006311">
    <property type="entry name" value="TAT_signal"/>
</dbReference>
<dbReference type="PROSITE" id="PS51318">
    <property type="entry name" value="TAT"/>
    <property type="match status" value="1"/>
</dbReference>
<accession>A0A0S7B7P2</accession>
<evidence type="ECO:0000256" key="1">
    <source>
        <dbReference type="SAM" id="SignalP"/>
    </source>
</evidence>
<evidence type="ECO:0000313" key="4">
    <source>
        <dbReference type="Proteomes" id="UP000055060"/>
    </source>
</evidence>
<proteinExistence type="predicted"/>
<name>A0A0S7B7P2_9CHLR</name>
<dbReference type="STRING" id="360412.LARV_01206"/>
<dbReference type="AlphaFoldDB" id="A0A0S7B7P2"/>
<reference evidence="3" key="1">
    <citation type="submission" date="2015-07" db="EMBL/GenBank/DDBJ databases">
        <title>Draft Genome Sequences of Anaerolinea thermolimosa IMO-1, Bellilinea caldifistulae GOMI-1, Leptolinea tardivitalis YMTK-2, Levilinea saccharolytica KIBI-1,Longilinea arvoryzae KOME-1, Previously Described as Members of the Anaerolineaceae (Chloroflexi).</title>
        <authorList>
            <person name="Sekiguchi Y."/>
            <person name="Ohashi A."/>
            <person name="Matsuura N."/>
            <person name="Tourlousse M.D."/>
        </authorList>
    </citation>
    <scope>NUCLEOTIDE SEQUENCE [LARGE SCALE GENOMIC DNA]</scope>
    <source>
        <strain evidence="3">KOME-1</strain>
    </source>
</reference>
<protein>
    <submittedName>
        <fullName evidence="3">Uncharacterized conserved protein</fullName>
    </submittedName>
</protein>
<feature type="domain" description="DUF362" evidence="2">
    <location>
        <begin position="123"/>
        <end position="353"/>
    </location>
</feature>
<feature type="chain" id="PRO_5006632835" evidence="1">
    <location>
        <begin position="20"/>
        <end position="401"/>
    </location>
</feature>
<dbReference type="OrthoDB" id="9785671at2"/>
<dbReference type="RefSeq" id="WP_075072786.1">
    <property type="nucleotide sequence ID" value="NZ_DF967972.1"/>
</dbReference>
<keyword evidence="1" id="KW-0732">Signal</keyword>
<dbReference type="EMBL" id="DF967972">
    <property type="protein sequence ID" value="GAP13452.1"/>
    <property type="molecule type" value="Genomic_DNA"/>
</dbReference>
<dbReference type="Pfam" id="PF04015">
    <property type="entry name" value="DUF362"/>
    <property type="match status" value="1"/>
</dbReference>
<organism evidence="3">
    <name type="scientific">Longilinea arvoryzae</name>
    <dbReference type="NCBI Taxonomy" id="360412"/>
    <lineage>
        <taxon>Bacteria</taxon>
        <taxon>Bacillati</taxon>
        <taxon>Chloroflexota</taxon>
        <taxon>Anaerolineae</taxon>
        <taxon>Anaerolineales</taxon>
        <taxon>Anaerolineaceae</taxon>
        <taxon>Longilinea</taxon>
    </lineage>
</organism>
<evidence type="ECO:0000313" key="3">
    <source>
        <dbReference type="EMBL" id="GAP13452.1"/>
    </source>
</evidence>
<dbReference type="Proteomes" id="UP000055060">
    <property type="component" value="Unassembled WGS sequence"/>
</dbReference>
<feature type="signal peptide" evidence="1">
    <location>
        <begin position="1"/>
        <end position="19"/>
    </location>
</feature>
<gene>
    <name evidence="3" type="ORF">LARV_01206</name>
</gene>